<dbReference type="RefSeq" id="WP_088441317.1">
    <property type="nucleotide sequence ID" value="NZ_BMMC01000001.1"/>
</dbReference>
<proteinExistence type="predicted"/>
<comment type="caution">
    <text evidence="2">The sequence shown here is derived from an EMBL/GenBank/DDBJ whole genome shotgun (WGS) entry which is preliminary data.</text>
</comment>
<accession>A0A246JWQ0</accession>
<dbReference type="OrthoDB" id="9802640at2"/>
<keyword evidence="3" id="KW-1185">Reference proteome</keyword>
<dbReference type="Proteomes" id="UP000197361">
    <property type="component" value="Unassembled WGS sequence"/>
</dbReference>
<dbReference type="PANTHER" id="PTHR15600">
    <property type="entry name" value="SACSIN"/>
    <property type="match status" value="1"/>
</dbReference>
<gene>
    <name evidence="2" type="ORF">CDQ92_10655</name>
</gene>
<feature type="domain" description="Sacsin/Nov" evidence="1">
    <location>
        <begin position="13"/>
        <end position="117"/>
    </location>
</feature>
<dbReference type="NCBIfam" id="NF047352">
    <property type="entry name" value="P_loop_sacsin"/>
    <property type="match status" value="1"/>
</dbReference>
<evidence type="ECO:0000313" key="3">
    <source>
        <dbReference type="Proteomes" id="UP000197361"/>
    </source>
</evidence>
<dbReference type="PANTHER" id="PTHR15600:SF42">
    <property type="entry name" value="SACSIN"/>
    <property type="match status" value="1"/>
</dbReference>
<dbReference type="SUPFAM" id="SSF55874">
    <property type="entry name" value="ATPase domain of HSP90 chaperone/DNA topoisomerase II/histidine kinase"/>
    <property type="match status" value="2"/>
</dbReference>
<protein>
    <recommendedName>
        <fullName evidence="1">Sacsin/Nov domain-containing protein</fullName>
    </recommendedName>
</protein>
<name>A0A246JWQ0_9SPHN</name>
<dbReference type="InterPro" id="IPR058210">
    <property type="entry name" value="SACS/Nov_dom"/>
</dbReference>
<dbReference type="InterPro" id="IPR052972">
    <property type="entry name" value="Sacsin_chaperone_reg"/>
</dbReference>
<dbReference type="GO" id="GO:0030544">
    <property type="term" value="F:Hsp70 protein binding"/>
    <property type="evidence" value="ECO:0007669"/>
    <property type="project" value="TreeGrafter"/>
</dbReference>
<evidence type="ECO:0000259" key="1">
    <source>
        <dbReference type="Pfam" id="PF25794"/>
    </source>
</evidence>
<dbReference type="Pfam" id="PF25794">
    <property type="entry name" value="SACS"/>
    <property type="match status" value="1"/>
</dbReference>
<organism evidence="2 3">
    <name type="scientific">Sphingopyxis bauzanensis</name>
    <dbReference type="NCBI Taxonomy" id="651663"/>
    <lineage>
        <taxon>Bacteria</taxon>
        <taxon>Pseudomonadati</taxon>
        <taxon>Pseudomonadota</taxon>
        <taxon>Alphaproteobacteria</taxon>
        <taxon>Sphingomonadales</taxon>
        <taxon>Sphingomonadaceae</taxon>
        <taxon>Sphingopyxis</taxon>
    </lineage>
</organism>
<dbReference type="InterPro" id="IPR036890">
    <property type="entry name" value="HATPase_C_sf"/>
</dbReference>
<reference evidence="2 3" key="1">
    <citation type="journal article" date="2010" name="Int. J. Syst. Evol. Microbiol.">
        <title>Sphingopyxis bauzanensis sp. nov., a psychrophilic bacterium isolated from soil.</title>
        <authorList>
            <person name="Zhang D.C."/>
            <person name="Liu H.C."/>
            <person name="Xin Y.H."/>
            <person name="Zhou Y.G."/>
            <person name="Schinner F."/>
            <person name="Margesin R."/>
        </authorList>
    </citation>
    <scope>NUCLEOTIDE SEQUENCE [LARGE SCALE GENOMIC DNA]</scope>
    <source>
        <strain evidence="2 3">DSM 22271</strain>
    </source>
</reference>
<dbReference type="EMBL" id="NISK01000002">
    <property type="protein sequence ID" value="OWQ97468.1"/>
    <property type="molecule type" value="Genomic_DNA"/>
</dbReference>
<evidence type="ECO:0000313" key="2">
    <source>
        <dbReference type="EMBL" id="OWQ97468.1"/>
    </source>
</evidence>
<sequence>MTALKTTAQSVVLDIQRLLSESYGSGFTIFKELVQNADDVGASKLLLAGHEGYPSAENALLRAPGIFVANDGTVSSSNWEALQLASGGGKAGEEHAVGRFGLGQKALYHLCDAYVVFARLDGAPTPTTMVLNPFENIAQADVAFEWKDLSAADNALLTQWADARDFGQGLVLYIPLRTPALRPCAGHDFSLTKAQWTPSEALRDIVDSEQLHVTLSCLRHLQQIAIECPGERPWNFLAGPGFRRLAGPGKAAQAVMQPEIDGTFSIDGQTAQVHGWQTHNPNGRAAALRKLDDWPLIWELGGQVKESKATPHGGAIVCRHPAIAGAGAGARLRIWQAVYLPLGDPTNVRTERNRVLLAEAPLSGSDHVEIIVHGDFFVSSDRVDIRRDISIETRWNEALLAEAALPCVLDAITRAIAAMPADKDRVELLRTLAQTAWWPGEAQNICGDRVLARVRDKANATWRITSATGLRPLPEGETTRPRRLAAAWSKFDDWCQSNDFTLAYGTTLGSAAPTWADHELSELITGFSPTAFSDKDAATTLADILDEASPGPLARAALAEGLRQAVAAEAKLAPFAQIKRLTRHLPTERLLVLQRSVTEPALLARLAGLEHTLCVREDWMAEELAATVRRLNRDEAVAMLVLLEPILTHPGRQADQALTVINLIMLRGPGFAELARDQVAQALKVIPVVSLDNGATILLSPNRIHELVQEGQLFQHGPKMHLEGLASAIAEPVIYQARQNFPLPADMALASGNSEKDKCRIVGQVRRFGPIEARIALLEDLRKLLDAQALRRIVSGEPDLPKTAVLARIKGLDAALLPVVQRLASADENTRLLDPRIADVVNPQKAREAEIEDRDNTWLGEQLARRHAFVEPFNDGQAIALLKSGIANDVLVKLALHKAMGATGLYRAATLLRGRLDAVPAAMRSLVQIVDPWPDREAEAVQRQLIAAWGPERQIELALESATPHTFADEITQALAEVGKLEDHLVTQLRQMHWLPVGKDGTAPCDVRDLLPCAREFYAQKTGNPAPVARGDLPEAIVQGLARHEMLDDRLASYKTTLREMAEIGVSGLVVDPLQHQDDLRKLAHAKSVLGDGIWMLVASAMRAFPEAESLRQALIGIDFEQPDIDEIIDQLNALAALANNDGQVGDAARRLYVPAFEARKEQLLKGTGFLAPDLLAPSEAGTFARADQLGLQAAGIASTSRLDPALKFDLPEGFVAPAPLSREQVRNVDAVIGELLEPFVLFQELYPAVLMVLAMLGRSPAIKKVAARFAGVTPFERICEDLDEAAQKTLSVGDSITGQLSRITFTVQQVENGQAPVLSAAGTLCAVQAMAGSELLYDCIKVGRHLGPQGEATEWRLTVAPVQLADLEEATRYLRNFVYRLDAPLRMTMQNQRHALGHLFNGYLASDQATLEEAIADIRDGLAERIKKLTRSPYLRAALERYDDDSRRRGQNEGERRATAKEQLWKAIREPGAADELLNAVREKMNRRNYDASRALFELFQNAVDAARQGSGESDVRVEAQRDETGQICNLRFIHWGRPINHPGPNAPLRFARDLDNMLDMDSSEKEGMHGRHGLGFKTVHMLSNDARVASGRLRFRILGGMIPEPWEEGRALQQIHDRKLAFSTVIDLPVPPELAEGAGMAWDTFNLVAPFLPVTAPEIGQIILCDGGDLSSGETKPQDIGPGLAMVDYGRGRRALRLDLDSGYRMFVQIVEGMPVAFPNSWSRLWNLVPMDGEVVHAAWLLNGPFEMDQGRRSLHGKANDKVEEFRKRGGPLGDRLTTLYEGWAEVAAAAGLLPEGRDTFFDRLIDLMYPDVAADLTAALHVLEGRSSGRPTSGRGLTTLLAQCPVIPLASGGRACVGDVDSVYEHSLSDPVILQRVSTWLGEFGLGTNAVDTKWASRLTELGFTRPVSCDLGVLAERLFLTPDVSPSQAALLGGVFNPSARQDWPVEERKRVDRAIRAVRLKSEDGKFVSSTQLLFPQDARETQEGQVERLRAGFAPTSGRLHADYSRDAVEFAQLVRASAGYVPPATMKYWLDTASGDARRELAALQYLANRPNEIGSIPWLQSAEAARALSAFAKLSPAEQRVLIAWLGDDGGSDLIPPYVPFFEPNRPPPEDILAGVVEWWDENREDLVSRYEQATYGDLCDPELMREDDDEAWFTLLSLGSFQTLGRIKPEHSRRFVERGRTEKWWNELAHVDDDDPELQGYVARLIAWSEPDAPEDYLMWRRCLGDMCMIARHLDTYRSIFKKLPAIIRQEGGKVALSSLLRPSSDAHVGRMNLEGAPIARSLGMGANWIVRELARREIYTGEEAQIVQPFAWSTRLRIRSFVEEIGLGAIESGMDTGRKLHRRVTASLDDPMPFGIDGDLPLELINTRPYPPARSELLTPIVPDNDLEGLSAYA</sequence>